<evidence type="ECO:0000313" key="1">
    <source>
        <dbReference type="EMBL" id="MPM69280.1"/>
    </source>
</evidence>
<sequence length="85" mass="9563">MSLIELFDKVVGEAGGKPSAFQRFHDNEPNSPFAHEINPLLSCLMPDVEVVVLELGEIPWIAVQHLCKVMDVVMQRKSRKTDFAL</sequence>
<dbReference type="AlphaFoldDB" id="A0A645BV11"/>
<protein>
    <submittedName>
        <fullName evidence="1">Uncharacterized protein</fullName>
    </submittedName>
</protein>
<comment type="caution">
    <text evidence="1">The sequence shown here is derived from an EMBL/GenBank/DDBJ whole genome shotgun (WGS) entry which is preliminary data.</text>
</comment>
<proteinExistence type="predicted"/>
<gene>
    <name evidence="1" type="ORF">SDC9_116224</name>
</gene>
<dbReference type="EMBL" id="VSSQ01022765">
    <property type="protein sequence ID" value="MPM69280.1"/>
    <property type="molecule type" value="Genomic_DNA"/>
</dbReference>
<name>A0A645BV11_9ZZZZ</name>
<organism evidence="1">
    <name type="scientific">bioreactor metagenome</name>
    <dbReference type="NCBI Taxonomy" id="1076179"/>
    <lineage>
        <taxon>unclassified sequences</taxon>
        <taxon>metagenomes</taxon>
        <taxon>ecological metagenomes</taxon>
    </lineage>
</organism>
<accession>A0A645BV11</accession>
<reference evidence="1" key="1">
    <citation type="submission" date="2019-08" db="EMBL/GenBank/DDBJ databases">
        <authorList>
            <person name="Kucharzyk K."/>
            <person name="Murdoch R.W."/>
            <person name="Higgins S."/>
            <person name="Loffler F."/>
        </authorList>
    </citation>
    <scope>NUCLEOTIDE SEQUENCE</scope>
</reference>